<organism evidence="1">
    <name type="scientific">Rhizophora mucronata</name>
    <name type="common">Asiatic mangrove</name>
    <dbReference type="NCBI Taxonomy" id="61149"/>
    <lineage>
        <taxon>Eukaryota</taxon>
        <taxon>Viridiplantae</taxon>
        <taxon>Streptophyta</taxon>
        <taxon>Embryophyta</taxon>
        <taxon>Tracheophyta</taxon>
        <taxon>Spermatophyta</taxon>
        <taxon>Magnoliopsida</taxon>
        <taxon>eudicotyledons</taxon>
        <taxon>Gunneridae</taxon>
        <taxon>Pentapetalae</taxon>
        <taxon>rosids</taxon>
        <taxon>fabids</taxon>
        <taxon>Malpighiales</taxon>
        <taxon>Rhizophoraceae</taxon>
        <taxon>Rhizophora</taxon>
    </lineage>
</organism>
<proteinExistence type="predicted"/>
<sequence length="84" mass="9489">MPWQHNLETPRFGIRLVILRCHCHCQSSAACDTDESRGTVLQTSTSNLSFEDFTIDGYEVSLQPSSSHTCTWEILCLQILLTSQ</sequence>
<evidence type="ECO:0000313" key="1">
    <source>
        <dbReference type="EMBL" id="MBX17797.1"/>
    </source>
</evidence>
<dbReference type="AlphaFoldDB" id="A0A2P2LIJ9"/>
<reference evidence="1" key="1">
    <citation type="submission" date="2018-02" db="EMBL/GenBank/DDBJ databases">
        <title>Rhizophora mucronata_Transcriptome.</title>
        <authorList>
            <person name="Meera S.P."/>
            <person name="Sreeshan A."/>
            <person name="Augustine A."/>
        </authorList>
    </citation>
    <scope>NUCLEOTIDE SEQUENCE</scope>
    <source>
        <tissue evidence="1">Leaf</tissue>
    </source>
</reference>
<dbReference type="EMBL" id="GGEC01037313">
    <property type="protein sequence ID" value="MBX17797.1"/>
    <property type="molecule type" value="Transcribed_RNA"/>
</dbReference>
<protein>
    <submittedName>
        <fullName evidence="1">Uncharacterized protein</fullName>
    </submittedName>
</protein>
<name>A0A2P2LIJ9_RHIMU</name>
<accession>A0A2P2LIJ9</accession>